<sequence length="268" mass="29505" precursor="true">MAKKVMWFSILVIVFISLISVCAGFVMAVKVSTGPVKEVSKPISQQGVPNGGNSSNDPKTVKVLILGDSIAKGTGDETFRGIGGYLSDNLKNYTAKDIIVSNLGIDGLKSAELMDQIKNGSLDNEIKSSDIILISIGGNDLLEIQRQEGNNLENAFKEKQRAYIAALKEITNKVRNTNKDAFIMFVGLYNPYDDGITNDYAQLMNSWNHATSLVFADDIKAVFIPTYDMFKLNLNRFIASDNLHPNSAGYQMIAQLISRSLEDMMDKM</sequence>
<protein>
    <recommendedName>
        <fullName evidence="1">SGNH hydrolase-type esterase domain-containing protein</fullName>
    </recommendedName>
</protein>
<dbReference type="STRING" id="398512.Bccel_4154"/>
<dbReference type="SUPFAM" id="SSF52266">
    <property type="entry name" value="SGNH hydrolase"/>
    <property type="match status" value="1"/>
</dbReference>
<dbReference type="InterPro" id="IPR036514">
    <property type="entry name" value="SGNH_hydro_sf"/>
</dbReference>
<dbReference type="PANTHER" id="PTHR30383">
    <property type="entry name" value="THIOESTERASE 1/PROTEASE 1/LYSOPHOSPHOLIPASE L1"/>
    <property type="match status" value="1"/>
</dbReference>
<dbReference type="eggNOG" id="COG2755">
    <property type="taxonomic scope" value="Bacteria"/>
</dbReference>
<comment type="caution">
    <text evidence="2">The sequence shown here is derived from an EMBL/GenBank/DDBJ whole genome shotgun (WGS) entry which is preliminary data.</text>
</comment>
<evidence type="ECO:0000259" key="1">
    <source>
        <dbReference type="Pfam" id="PF13472"/>
    </source>
</evidence>
<organism evidence="2 3">
    <name type="scientific">Pseudobacteroides cellulosolvens ATCC 35603 = DSM 2933</name>
    <dbReference type="NCBI Taxonomy" id="398512"/>
    <lineage>
        <taxon>Bacteria</taxon>
        <taxon>Bacillati</taxon>
        <taxon>Bacillota</taxon>
        <taxon>Clostridia</taxon>
        <taxon>Eubacteriales</taxon>
        <taxon>Oscillospiraceae</taxon>
        <taxon>Pseudobacteroides</taxon>
    </lineage>
</organism>
<dbReference type="Proteomes" id="UP000036923">
    <property type="component" value="Unassembled WGS sequence"/>
</dbReference>
<evidence type="ECO:0000313" key="2">
    <source>
        <dbReference type="EMBL" id="KNY28880.1"/>
    </source>
</evidence>
<reference evidence="3" key="1">
    <citation type="submission" date="2015-07" db="EMBL/GenBank/DDBJ databases">
        <title>Near-Complete Genome Sequence of the Cellulolytic Bacterium Bacteroides (Pseudobacteroides) cellulosolvens ATCC 35603.</title>
        <authorList>
            <person name="Dassa B."/>
            <person name="Utturkar S.M."/>
            <person name="Klingeman D.M."/>
            <person name="Hurt R.A."/>
            <person name="Keller M."/>
            <person name="Xu J."/>
            <person name="Reddy Y.H.K."/>
            <person name="Borovok I."/>
            <person name="Grinberg I.R."/>
            <person name="Lamed R."/>
            <person name="Zhivin O."/>
            <person name="Bayer E.A."/>
            <person name="Brown S.D."/>
        </authorList>
    </citation>
    <scope>NUCLEOTIDE SEQUENCE [LARGE SCALE GENOMIC DNA]</scope>
    <source>
        <strain evidence="3">DSM 2933</strain>
    </source>
</reference>
<dbReference type="InterPro" id="IPR051532">
    <property type="entry name" value="Ester_Hydrolysis_Enzymes"/>
</dbReference>
<dbReference type="Gene3D" id="3.40.50.1110">
    <property type="entry name" value="SGNH hydrolase"/>
    <property type="match status" value="1"/>
</dbReference>
<dbReference type="Pfam" id="PF13472">
    <property type="entry name" value="Lipase_GDSL_2"/>
    <property type="match status" value="1"/>
</dbReference>
<gene>
    <name evidence="2" type="ORF">Bccel_4154</name>
</gene>
<dbReference type="InterPro" id="IPR013830">
    <property type="entry name" value="SGNH_hydro"/>
</dbReference>
<keyword evidence="3" id="KW-1185">Reference proteome</keyword>
<dbReference type="EMBL" id="LGTC01000001">
    <property type="protein sequence ID" value="KNY28880.1"/>
    <property type="molecule type" value="Genomic_DNA"/>
</dbReference>
<evidence type="ECO:0000313" key="3">
    <source>
        <dbReference type="Proteomes" id="UP000036923"/>
    </source>
</evidence>
<dbReference type="OrthoDB" id="252349at2"/>
<dbReference type="PANTHER" id="PTHR30383:SF5">
    <property type="entry name" value="SGNH HYDROLASE-TYPE ESTERASE DOMAIN-CONTAINING PROTEIN"/>
    <property type="match status" value="1"/>
</dbReference>
<accession>A0A0L6JT68</accession>
<dbReference type="AlphaFoldDB" id="A0A0L6JT68"/>
<feature type="domain" description="SGNH hydrolase-type esterase" evidence="1">
    <location>
        <begin position="65"/>
        <end position="251"/>
    </location>
</feature>
<dbReference type="GO" id="GO:0004622">
    <property type="term" value="F:phosphatidylcholine lysophospholipase activity"/>
    <property type="evidence" value="ECO:0007669"/>
    <property type="project" value="TreeGrafter"/>
</dbReference>
<name>A0A0L6JT68_9FIRM</name>
<proteinExistence type="predicted"/>
<dbReference type="RefSeq" id="WP_036937598.1">
    <property type="nucleotide sequence ID" value="NZ_JQKC01000005.1"/>
</dbReference>